<comment type="similarity">
    <text evidence="1">Belongs to the type-I restriction system S methylase family.</text>
</comment>
<reference evidence="6 7" key="1">
    <citation type="submission" date="2020-10" db="EMBL/GenBank/DDBJ databases">
        <authorList>
            <person name="Castelo-Branco R."/>
            <person name="Eusebio N."/>
            <person name="Adriana R."/>
            <person name="Vieira A."/>
            <person name="Brugerolle De Fraissinette N."/>
            <person name="Rezende De Castro R."/>
            <person name="Schneider M.P."/>
            <person name="Vasconcelos V."/>
            <person name="Leao P.N."/>
        </authorList>
    </citation>
    <scope>NUCLEOTIDE SEQUENCE [LARGE SCALE GENOMIC DNA]</scope>
    <source>
        <strain evidence="6 7">LEGE 00250</strain>
    </source>
</reference>
<keyword evidence="6" id="KW-0255">Endonuclease</keyword>
<dbReference type="PANTHER" id="PTHR30408:SF12">
    <property type="entry name" value="TYPE I RESTRICTION ENZYME MJAVIII SPECIFICITY SUBUNIT"/>
    <property type="match status" value="1"/>
</dbReference>
<proteinExistence type="inferred from homology"/>
<protein>
    <submittedName>
        <fullName evidence="6">Restriction endonuclease subunit S</fullName>
    </submittedName>
</protein>
<sequence length="387" mass="43490">MSIPDGFKVSEVGVIPVDWDVKKLGDIVIKIVGGGTPSRNIKEYWNGNIFWATVKDLTSFNSYLTQETITKEGLNSSASNLIPKGNLIISTRMAVGKVVIYNVDVAINQDLKAIFIKPDIDTRFLFFYFIGYSNKIDFLASGSTVKGIVLEDLRNLQIPLPPLAEQKAIAQSLSDVDNLITAIDKLITKKRNIKQGTMQELLTGKKRLPGFTGEWEVKKLGDVAPLQRGFDLPTSKLIKGNYPVVYSNGILNFHIEYKAKAPGVVTGRSGTLGKVTFIDKDYWPHNTSLWVTDFKGNHSKFIYYLYIFIRLERFGTGSGVPTLNRNDVHAFQVSYPPTIEEQKAIAKILTEMDEEIEALEKKREKYKNIKQGMMQELLTGKTRIIDN</sequence>
<dbReference type="PANTHER" id="PTHR30408">
    <property type="entry name" value="TYPE-1 RESTRICTION ENZYME ECOKI SPECIFICITY PROTEIN"/>
    <property type="match status" value="1"/>
</dbReference>
<keyword evidence="3" id="KW-0238">DNA-binding</keyword>
<dbReference type="CDD" id="cd17285">
    <property type="entry name" value="RMtype1_S_Csp16704I_TRD2-CR2_like"/>
    <property type="match status" value="1"/>
</dbReference>
<dbReference type="Gene3D" id="1.10.287.1120">
    <property type="entry name" value="Bipartite methylase S protein"/>
    <property type="match status" value="1"/>
</dbReference>
<evidence type="ECO:0000313" key="7">
    <source>
        <dbReference type="Proteomes" id="UP000606776"/>
    </source>
</evidence>
<dbReference type="RefSeq" id="WP_193944056.1">
    <property type="nucleotide sequence ID" value="NZ_JADEWB010000195.1"/>
</dbReference>
<evidence type="ECO:0000256" key="3">
    <source>
        <dbReference type="ARBA" id="ARBA00023125"/>
    </source>
</evidence>
<keyword evidence="2" id="KW-0680">Restriction system</keyword>
<comment type="caution">
    <text evidence="6">The sequence shown here is derived from an EMBL/GenBank/DDBJ whole genome shotgun (WGS) entry which is preliminary data.</text>
</comment>
<dbReference type="InterPro" id="IPR052021">
    <property type="entry name" value="Type-I_RS_S_subunit"/>
</dbReference>
<dbReference type="InterPro" id="IPR044946">
    <property type="entry name" value="Restrct_endonuc_typeI_TRD_sf"/>
</dbReference>
<keyword evidence="4" id="KW-0175">Coiled coil</keyword>
<name>A0ABR9VJH6_9CYAN</name>
<feature type="coiled-coil region" evidence="4">
    <location>
        <begin position="342"/>
        <end position="376"/>
    </location>
</feature>
<dbReference type="Proteomes" id="UP000606776">
    <property type="component" value="Unassembled WGS sequence"/>
</dbReference>
<feature type="domain" description="Type I restriction modification DNA specificity" evidence="5">
    <location>
        <begin position="16"/>
        <end position="185"/>
    </location>
</feature>
<feature type="domain" description="Type I restriction modification DNA specificity" evidence="5">
    <location>
        <begin position="214"/>
        <end position="362"/>
    </location>
</feature>
<organism evidence="6 7">
    <name type="scientific">Sphaerospermopsis aphanizomenoides LEGE 00250</name>
    <dbReference type="NCBI Taxonomy" id="2777972"/>
    <lineage>
        <taxon>Bacteria</taxon>
        <taxon>Bacillati</taxon>
        <taxon>Cyanobacteriota</taxon>
        <taxon>Cyanophyceae</taxon>
        <taxon>Nostocales</taxon>
        <taxon>Aphanizomenonaceae</taxon>
        <taxon>Sphaerospermopsis</taxon>
        <taxon>Sphaerospermopsis aphanizomenoides</taxon>
    </lineage>
</organism>
<evidence type="ECO:0000256" key="2">
    <source>
        <dbReference type="ARBA" id="ARBA00022747"/>
    </source>
</evidence>
<dbReference type="CDD" id="cd17267">
    <property type="entry name" value="RMtype1_S_EcoAO83I-TRD1-CR1_like"/>
    <property type="match status" value="1"/>
</dbReference>
<keyword evidence="6" id="KW-0540">Nuclease</keyword>
<evidence type="ECO:0000256" key="1">
    <source>
        <dbReference type="ARBA" id="ARBA00010923"/>
    </source>
</evidence>
<evidence type="ECO:0000259" key="5">
    <source>
        <dbReference type="Pfam" id="PF01420"/>
    </source>
</evidence>
<dbReference type="Pfam" id="PF01420">
    <property type="entry name" value="Methylase_S"/>
    <property type="match status" value="2"/>
</dbReference>
<keyword evidence="7" id="KW-1185">Reference proteome</keyword>
<dbReference type="Gene3D" id="3.90.220.20">
    <property type="entry name" value="DNA methylase specificity domains"/>
    <property type="match status" value="2"/>
</dbReference>
<accession>A0ABR9VJH6</accession>
<dbReference type="InterPro" id="IPR000055">
    <property type="entry name" value="Restrct_endonuc_typeI_TRD"/>
</dbReference>
<dbReference type="EMBL" id="JADEWB010000195">
    <property type="protein sequence ID" value="MBE9238642.1"/>
    <property type="molecule type" value="Genomic_DNA"/>
</dbReference>
<dbReference type="GO" id="GO:0004519">
    <property type="term" value="F:endonuclease activity"/>
    <property type="evidence" value="ECO:0007669"/>
    <property type="project" value="UniProtKB-KW"/>
</dbReference>
<evidence type="ECO:0000256" key="4">
    <source>
        <dbReference type="SAM" id="Coils"/>
    </source>
</evidence>
<gene>
    <name evidence="6" type="ORF">IQ227_22145</name>
</gene>
<keyword evidence="6" id="KW-0378">Hydrolase</keyword>
<dbReference type="SUPFAM" id="SSF116734">
    <property type="entry name" value="DNA methylase specificity domain"/>
    <property type="match status" value="2"/>
</dbReference>
<evidence type="ECO:0000313" key="6">
    <source>
        <dbReference type="EMBL" id="MBE9238642.1"/>
    </source>
</evidence>